<dbReference type="CDD" id="cd05324">
    <property type="entry name" value="carb_red_PTCR-like_SDR_c"/>
    <property type="match status" value="1"/>
</dbReference>
<dbReference type="EMBL" id="GEBQ01006036">
    <property type="protein sequence ID" value="JAT33941.1"/>
    <property type="molecule type" value="Transcribed_RNA"/>
</dbReference>
<proteinExistence type="inferred from homology"/>
<keyword evidence="3" id="KW-0560">Oxidoreductase</keyword>
<dbReference type="PANTHER" id="PTHR43963:SF4">
    <property type="entry name" value="CARBONYL REDUCTASE (NADPH)"/>
    <property type="match status" value="1"/>
</dbReference>
<reference evidence="6" key="1">
    <citation type="submission" date="2015-11" db="EMBL/GenBank/DDBJ databases">
        <title>De novo transcriptome assembly of four potential Pierce s Disease insect vectors from Arizona vineyards.</title>
        <authorList>
            <person name="Tassone E.E."/>
        </authorList>
    </citation>
    <scope>NUCLEOTIDE SEQUENCE</scope>
</reference>
<evidence type="ECO:0000256" key="1">
    <source>
        <dbReference type="ARBA" id="ARBA00006484"/>
    </source>
</evidence>
<protein>
    <recommendedName>
        <fullName evidence="4">carbonyl reductase (NADPH)</fullName>
        <ecNumber evidence="4">1.1.1.184</ecNumber>
    </recommendedName>
</protein>
<keyword evidence="2" id="KW-0521">NADP</keyword>
<dbReference type="PANTHER" id="PTHR43963">
    <property type="entry name" value="CARBONYL REDUCTASE 1-RELATED"/>
    <property type="match status" value="1"/>
</dbReference>
<dbReference type="PRINTS" id="PR00081">
    <property type="entry name" value="GDHRDH"/>
</dbReference>
<evidence type="ECO:0000256" key="5">
    <source>
        <dbReference type="RuleBase" id="RU000363"/>
    </source>
</evidence>
<evidence type="ECO:0000313" key="6">
    <source>
        <dbReference type="EMBL" id="JAT33941.1"/>
    </source>
</evidence>
<dbReference type="PRINTS" id="PR00080">
    <property type="entry name" value="SDRFAMILY"/>
</dbReference>
<accession>A0A1B6MDD4</accession>
<dbReference type="GO" id="GO:0004090">
    <property type="term" value="F:carbonyl reductase (NADPH) activity"/>
    <property type="evidence" value="ECO:0007669"/>
    <property type="project" value="UniProtKB-EC"/>
</dbReference>
<dbReference type="Pfam" id="PF00106">
    <property type="entry name" value="adh_short"/>
    <property type="match status" value="2"/>
</dbReference>
<dbReference type="InterPro" id="IPR036291">
    <property type="entry name" value="NAD(P)-bd_dom_sf"/>
</dbReference>
<dbReference type="EC" id="1.1.1.184" evidence="4"/>
<evidence type="ECO:0000256" key="4">
    <source>
        <dbReference type="ARBA" id="ARBA00026118"/>
    </source>
</evidence>
<organism evidence="6">
    <name type="scientific">Graphocephala atropunctata</name>
    <dbReference type="NCBI Taxonomy" id="36148"/>
    <lineage>
        <taxon>Eukaryota</taxon>
        <taxon>Metazoa</taxon>
        <taxon>Ecdysozoa</taxon>
        <taxon>Arthropoda</taxon>
        <taxon>Hexapoda</taxon>
        <taxon>Insecta</taxon>
        <taxon>Pterygota</taxon>
        <taxon>Neoptera</taxon>
        <taxon>Paraneoptera</taxon>
        <taxon>Hemiptera</taxon>
        <taxon>Auchenorrhyncha</taxon>
        <taxon>Membracoidea</taxon>
        <taxon>Cicadellidae</taxon>
        <taxon>Cicadellinae</taxon>
        <taxon>Cicadellini</taxon>
        <taxon>Graphocephala</taxon>
    </lineage>
</organism>
<dbReference type="InterPro" id="IPR002347">
    <property type="entry name" value="SDR_fam"/>
</dbReference>
<evidence type="ECO:0000256" key="2">
    <source>
        <dbReference type="ARBA" id="ARBA00022857"/>
    </source>
</evidence>
<dbReference type="AlphaFoldDB" id="A0A1B6MDD4"/>
<gene>
    <name evidence="6" type="ORF">g.28769</name>
</gene>
<feature type="non-terminal residue" evidence="6">
    <location>
        <position position="1"/>
    </location>
</feature>
<sequence>IIWAIEGLTNIVISCFRQFVPNRRSVTGSNKGIGFAIVQALCQKFKGVVYLTARDESRGKAAVAELNKLNLKPEFHQLDITCKKSIVKFADFIKIKHGGLDVLVNNAAIAYKNAATEPFSEQAEVSVAVNYLALVDVCEALFPLLRPHARVVHISSSAGHLLRIPSTQIQERLKDPSLTVERLSELMQEFVKSAAEGKNKEQGWGQSAYAVSKVGVTALTRIQQRQFDTDPRPGITVNAVHPGYVATDMSSHKGNLTIEQGADVPVHMALWPVEEKAPRGQYVWNDRRIVSWTEPMN</sequence>
<evidence type="ECO:0000256" key="3">
    <source>
        <dbReference type="ARBA" id="ARBA00023002"/>
    </source>
</evidence>
<dbReference type="Gene3D" id="3.40.50.720">
    <property type="entry name" value="NAD(P)-binding Rossmann-like Domain"/>
    <property type="match status" value="1"/>
</dbReference>
<comment type="similarity">
    <text evidence="1 5">Belongs to the short-chain dehydrogenases/reductases (SDR) family.</text>
</comment>
<dbReference type="InterPro" id="IPR045313">
    <property type="entry name" value="CBR1-like"/>
</dbReference>
<name>A0A1B6MDD4_9HEMI</name>
<dbReference type="SUPFAM" id="SSF51735">
    <property type="entry name" value="NAD(P)-binding Rossmann-fold domains"/>
    <property type="match status" value="1"/>
</dbReference>